<keyword evidence="2" id="KW-1133">Transmembrane helix</keyword>
<evidence type="ECO:0000313" key="3">
    <source>
        <dbReference type="EMBL" id="SFE67875.1"/>
    </source>
</evidence>
<keyword evidence="2" id="KW-0472">Membrane</keyword>
<dbReference type="InterPro" id="IPR042106">
    <property type="entry name" value="Nuo/plastoQ_OxRdtase_6_NuoJ"/>
</dbReference>
<comment type="function">
    <text evidence="2">NDH-1 shuttles electrons from NADH, via FMN and iron-sulfur (Fe-S) centers, to quinones in the respiratory chain. Couples the redox reaction to proton translocation (for every two electrons transferred, four hydrogen ions are translocated across the cytoplasmic membrane), and thus conserves the redox energy in a proton gradient.</text>
</comment>
<dbReference type="PANTHER" id="PTHR33269">
    <property type="entry name" value="NADH-UBIQUINONE OXIDOREDUCTASE CHAIN 6"/>
    <property type="match status" value="1"/>
</dbReference>
<dbReference type="EMBL" id="FONY01000005">
    <property type="protein sequence ID" value="SFE67875.1"/>
    <property type="molecule type" value="Genomic_DNA"/>
</dbReference>
<feature type="transmembrane region" description="Helical" evidence="2">
    <location>
        <begin position="27"/>
        <end position="47"/>
    </location>
</feature>
<comment type="similarity">
    <text evidence="1 2">Belongs to the complex I subunit 6 family.</text>
</comment>
<keyword evidence="2" id="KW-1003">Cell membrane</keyword>
<dbReference type="RefSeq" id="WP_091540356.1">
    <property type="nucleotide sequence ID" value="NZ_FONY01000005.1"/>
</dbReference>
<reference evidence="4" key="1">
    <citation type="submission" date="2016-10" db="EMBL/GenBank/DDBJ databases">
        <authorList>
            <person name="Varghese N."/>
            <person name="Submissions S."/>
        </authorList>
    </citation>
    <scope>NUCLEOTIDE SEQUENCE [LARGE SCALE GENOMIC DNA]</scope>
    <source>
        <strain>GEY</strain>
        <strain evidence="4">DSM 9560</strain>
    </source>
</reference>
<dbReference type="AlphaFoldDB" id="A0A1I2CIB7"/>
<keyword evidence="2" id="KW-0812">Transmembrane</keyword>
<dbReference type="PANTHER" id="PTHR33269:SF17">
    <property type="entry name" value="NADH-UBIQUINONE OXIDOREDUCTASE CHAIN 6"/>
    <property type="match status" value="1"/>
</dbReference>
<keyword evidence="2" id="KW-0874">Quinone</keyword>
<name>A0A1I2CIB7_9BACT</name>
<protein>
    <recommendedName>
        <fullName evidence="2">NADH-quinone oxidoreductase subunit J</fullName>
        <ecNumber evidence="2">7.1.1.-</ecNumber>
    </recommendedName>
</protein>
<dbReference type="GO" id="GO:0008137">
    <property type="term" value="F:NADH dehydrogenase (ubiquinone) activity"/>
    <property type="evidence" value="ECO:0007669"/>
    <property type="project" value="UniProtKB-UniRule"/>
</dbReference>
<comment type="subcellular location">
    <subcellularLocation>
        <location evidence="2">Cell membrane</location>
        <topology evidence="2">Multi-pass membrane protein</topology>
    </subcellularLocation>
</comment>
<evidence type="ECO:0000256" key="1">
    <source>
        <dbReference type="ARBA" id="ARBA00005698"/>
    </source>
</evidence>
<keyword evidence="2" id="KW-0520">NAD</keyword>
<dbReference type="OrthoDB" id="981464at2"/>
<dbReference type="GO" id="GO:0048038">
    <property type="term" value="F:quinone binding"/>
    <property type="evidence" value="ECO:0007669"/>
    <property type="project" value="UniProtKB-UniRule"/>
</dbReference>
<keyword evidence="4" id="KW-1185">Reference proteome</keyword>
<accession>A0A1I2CIB7</accession>
<dbReference type="Proteomes" id="UP000199513">
    <property type="component" value="Unassembled WGS sequence"/>
</dbReference>
<dbReference type="EC" id="7.1.1.-" evidence="2"/>
<feature type="transmembrane region" description="Helical" evidence="2">
    <location>
        <begin position="148"/>
        <end position="169"/>
    </location>
</feature>
<dbReference type="GO" id="GO:0005886">
    <property type="term" value="C:plasma membrane"/>
    <property type="evidence" value="ECO:0007669"/>
    <property type="project" value="UniProtKB-SubCell"/>
</dbReference>
<feature type="transmembrane region" description="Helical" evidence="2">
    <location>
        <begin position="88"/>
        <end position="109"/>
    </location>
</feature>
<dbReference type="Pfam" id="PF00499">
    <property type="entry name" value="Oxidored_q3"/>
    <property type="match status" value="1"/>
</dbReference>
<evidence type="ECO:0000313" key="4">
    <source>
        <dbReference type="Proteomes" id="UP000199513"/>
    </source>
</evidence>
<dbReference type="STRING" id="1003.SAMN04488541_100523"/>
<dbReference type="InterPro" id="IPR001457">
    <property type="entry name" value="NADH_UbQ/plastoQ_OxRdtase_su6"/>
</dbReference>
<comment type="catalytic activity">
    <reaction evidence="2">
        <text>a quinone + NADH + 5 H(+)(in) = a quinol + NAD(+) + 4 H(+)(out)</text>
        <dbReference type="Rhea" id="RHEA:57888"/>
        <dbReference type="ChEBI" id="CHEBI:15378"/>
        <dbReference type="ChEBI" id="CHEBI:24646"/>
        <dbReference type="ChEBI" id="CHEBI:57540"/>
        <dbReference type="ChEBI" id="CHEBI:57945"/>
        <dbReference type="ChEBI" id="CHEBI:132124"/>
    </reaction>
</comment>
<sequence length="173" mass="18911">MELVVFYSFAALVFFSAIFILFTKNVIYAAFTLLLTFVGIAGIYVFLMADVVAVTQVMVYVGGILILLIFGVMFTNKLQNGKILTSHQYPLIAGLLGVGVFVLLISLIFKTDFQSLAWIQEITHQTHKNNHPASTIEPIGLQLMTHQVLALEVVGVLLLLALVGTALIAGRKV</sequence>
<dbReference type="Gene3D" id="1.20.120.1200">
    <property type="entry name" value="NADH-ubiquinone/plastoquinone oxidoreductase chain 6, subunit NuoJ"/>
    <property type="match status" value="1"/>
</dbReference>
<feature type="transmembrane region" description="Helical" evidence="2">
    <location>
        <begin position="6"/>
        <end position="22"/>
    </location>
</feature>
<proteinExistence type="inferred from homology"/>
<organism evidence="3 4">
    <name type="scientific">Thermoflexibacter ruber</name>
    <dbReference type="NCBI Taxonomy" id="1003"/>
    <lineage>
        <taxon>Bacteria</taxon>
        <taxon>Pseudomonadati</taxon>
        <taxon>Bacteroidota</taxon>
        <taxon>Cytophagia</taxon>
        <taxon>Cytophagales</taxon>
        <taxon>Thermoflexibacteraceae</taxon>
        <taxon>Thermoflexibacter</taxon>
    </lineage>
</organism>
<evidence type="ECO:0000256" key="2">
    <source>
        <dbReference type="RuleBase" id="RU004429"/>
    </source>
</evidence>
<gene>
    <name evidence="3" type="ORF">SAMN04488541_100523</name>
</gene>
<feature type="transmembrane region" description="Helical" evidence="2">
    <location>
        <begin position="53"/>
        <end position="76"/>
    </location>
</feature>